<protein>
    <recommendedName>
        <fullName evidence="3">Transposase</fullName>
    </recommendedName>
</protein>
<name>A0A7W8EYF1_STRST</name>
<organism evidence="1 2">
    <name type="scientific">Streptomyces spectabilis</name>
    <dbReference type="NCBI Taxonomy" id="68270"/>
    <lineage>
        <taxon>Bacteria</taxon>
        <taxon>Bacillati</taxon>
        <taxon>Actinomycetota</taxon>
        <taxon>Actinomycetes</taxon>
        <taxon>Kitasatosporales</taxon>
        <taxon>Streptomycetaceae</taxon>
        <taxon>Streptomyces</taxon>
    </lineage>
</organism>
<keyword evidence="2" id="KW-1185">Reference proteome</keyword>
<evidence type="ECO:0000313" key="1">
    <source>
        <dbReference type="EMBL" id="MBB5110067.1"/>
    </source>
</evidence>
<accession>A0A7W8EYF1</accession>
<comment type="caution">
    <text evidence="1">The sequence shown here is derived from an EMBL/GenBank/DDBJ whole genome shotgun (WGS) entry which is preliminary data.</text>
</comment>
<dbReference type="Proteomes" id="UP000549009">
    <property type="component" value="Unassembled WGS sequence"/>
</dbReference>
<evidence type="ECO:0000313" key="2">
    <source>
        <dbReference type="Proteomes" id="UP000549009"/>
    </source>
</evidence>
<reference evidence="1 2" key="1">
    <citation type="submission" date="2020-08" db="EMBL/GenBank/DDBJ databases">
        <title>Genomic Encyclopedia of Type Strains, Phase III (KMG-III): the genomes of soil and plant-associated and newly described type strains.</title>
        <authorList>
            <person name="Whitman W."/>
        </authorList>
    </citation>
    <scope>NUCLEOTIDE SEQUENCE [LARGE SCALE GENOMIC DNA]</scope>
    <source>
        <strain evidence="1 2">CECT 3146</strain>
    </source>
</reference>
<dbReference type="AlphaFoldDB" id="A0A7W8EYF1"/>
<dbReference type="RefSeq" id="WP_229880105.1">
    <property type="nucleotide sequence ID" value="NZ_BMSQ01000106.1"/>
</dbReference>
<proteinExistence type="predicted"/>
<gene>
    <name evidence="1" type="ORF">FHS40_009197</name>
</gene>
<dbReference type="EMBL" id="JACHJD010000065">
    <property type="protein sequence ID" value="MBB5110067.1"/>
    <property type="molecule type" value="Genomic_DNA"/>
</dbReference>
<sequence length="84" mass="9628">MNAIWVEVVRRNPGDHGKGFIPQPKRWIVEQVNGTSLWHRRLARRYGHRPATSTSRASWASIVNMTRRLTTPAPTRRDALELAA</sequence>
<evidence type="ECO:0008006" key="3">
    <source>
        <dbReference type="Google" id="ProtNLM"/>
    </source>
</evidence>